<protein>
    <recommendedName>
        <fullName evidence="1">Heterokaryon incompatibility domain-containing protein</fullName>
    </recommendedName>
</protein>
<dbReference type="Pfam" id="PF06985">
    <property type="entry name" value="HET"/>
    <property type="match status" value="1"/>
</dbReference>
<name>K2RR00_MACPH</name>
<dbReference type="InParanoid" id="K2RR00"/>
<feature type="domain" description="Heterokaryon incompatibility" evidence="1">
    <location>
        <begin position="70"/>
        <end position="144"/>
    </location>
</feature>
<dbReference type="VEuPathDB" id="FungiDB:MPH_10265"/>
<dbReference type="HOGENOM" id="CLU_003953_2_2_1"/>
<proteinExistence type="predicted"/>
<reference evidence="2 3" key="1">
    <citation type="journal article" date="2012" name="BMC Genomics">
        <title>Tools to kill: Genome of one of the most destructive plant pathogenic fungi Macrophomina phaseolina.</title>
        <authorList>
            <person name="Islam M.S."/>
            <person name="Haque M.S."/>
            <person name="Islam M.M."/>
            <person name="Emdad E.M."/>
            <person name="Halim A."/>
            <person name="Hossen Q.M.M."/>
            <person name="Hossain M.Z."/>
            <person name="Ahmed B."/>
            <person name="Rahim S."/>
            <person name="Rahman M.S."/>
            <person name="Alam M.M."/>
            <person name="Hou S."/>
            <person name="Wan X."/>
            <person name="Saito J.A."/>
            <person name="Alam M."/>
        </authorList>
    </citation>
    <scope>NUCLEOTIDE SEQUENCE [LARGE SCALE GENOMIC DNA]</scope>
    <source>
        <strain evidence="2 3">MS6</strain>
    </source>
</reference>
<evidence type="ECO:0000259" key="1">
    <source>
        <dbReference type="Pfam" id="PF06985"/>
    </source>
</evidence>
<evidence type="ECO:0000313" key="2">
    <source>
        <dbReference type="EMBL" id="EKG12599.1"/>
    </source>
</evidence>
<sequence>MCGVIFRALRKLGKKTSTSFAAKELSQPRRRSFSCQTPSEMPCVFFNDWARNISGSIASVLFKMMRPTGNVHITNMDSIYANAYCTIVAADGEDADYGLPGAGLRPRHLLQRTLDFPSCSFKNIFSPDAWRFGYHSTRGWTLQEVELSRRRIVFYGQTMFWECTTLRWQEEVPAAPEVLQRRFVDRPFRQGASKGRWPNLEYWGDIVKQYSQRTLTFPSDAQAAFSGIESALDRSFPGGFLHGLPEFFFDEAVLWLPLAGISRRNREHKCISGYHVPSWSWLGWAGDLSIELCNYEIYPGHGFHTEETEPVLEWFQMGPQPGQKRRVRNHLRLWRARATKKALPPAGWALIQNKHRSYYTVDSAPDLKFRYPLPTAAEVPPEPEQLSWPPYLHFRAFRAYFKIFRVLISANPYLLPTGVSISDAEGEMVGALWLALDITGPPLAGRDCELIAISRGSSPNEPSLYRGTLAQNGGVYEFYNVLWIKREGHYMVREAVGKVSKLAWERQAVEEIDVELH</sequence>
<dbReference type="STRING" id="1126212.K2RR00"/>
<dbReference type="PANTHER" id="PTHR33112:SF1">
    <property type="entry name" value="HETEROKARYON INCOMPATIBILITY DOMAIN-CONTAINING PROTEIN"/>
    <property type="match status" value="1"/>
</dbReference>
<dbReference type="PANTHER" id="PTHR33112">
    <property type="entry name" value="DOMAIN PROTEIN, PUTATIVE-RELATED"/>
    <property type="match status" value="1"/>
</dbReference>
<dbReference type="Proteomes" id="UP000007129">
    <property type="component" value="Unassembled WGS sequence"/>
</dbReference>
<organism evidence="2 3">
    <name type="scientific">Macrophomina phaseolina (strain MS6)</name>
    <name type="common">Charcoal rot fungus</name>
    <dbReference type="NCBI Taxonomy" id="1126212"/>
    <lineage>
        <taxon>Eukaryota</taxon>
        <taxon>Fungi</taxon>
        <taxon>Dikarya</taxon>
        <taxon>Ascomycota</taxon>
        <taxon>Pezizomycotina</taxon>
        <taxon>Dothideomycetes</taxon>
        <taxon>Dothideomycetes incertae sedis</taxon>
        <taxon>Botryosphaeriales</taxon>
        <taxon>Botryosphaeriaceae</taxon>
        <taxon>Macrophomina</taxon>
    </lineage>
</organism>
<gene>
    <name evidence="2" type="ORF">MPH_10265</name>
</gene>
<evidence type="ECO:0000313" key="3">
    <source>
        <dbReference type="Proteomes" id="UP000007129"/>
    </source>
</evidence>
<dbReference type="EMBL" id="AHHD01000446">
    <property type="protein sequence ID" value="EKG12599.1"/>
    <property type="molecule type" value="Genomic_DNA"/>
</dbReference>
<dbReference type="OrthoDB" id="5428863at2759"/>
<comment type="caution">
    <text evidence="2">The sequence shown here is derived from an EMBL/GenBank/DDBJ whole genome shotgun (WGS) entry which is preliminary data.</text>
</comment>
<dbReference type="AlphaFoldDB" id="K2RR00"/>
<accession>K2RR00</accession>
<dbReference type="InterPro" id="IPR010730">
    <property type="entry name" value="HET"/>
</dbReference>